<dbReference type="InterPro" id="IPR011010">
    <property type="entry name" value="DNA_brk_join_enz"/>
</dbReference>
<protein>
    <recommendedName>
        <fullName evidence="5">Tyr recombinase domain-containing protein</fullName>
    </recommendedName>
</protein>
<evidence type="ECO:0000313" key="3">
    <source>
        <dbReference type="EMBL" id="CAK0845529.1"/>
    </source>
</evidence>
<comment type="caution">
    <text evidence="3">The sequence shown here is derived from an EMBL/GenBank/DDBJ whole genome shotgun (WGS) entry which is preliminary data.</text>
</comment>
<reference evidence="3" key="1">
    <citation type="submission" date="2023-10" db="EMBL/GenBank/DDBJ databases">
        <authorList>
            <person name="Chen Y."/>
            <person name="Shah S."/>
            <person name="Dougan E. K."/>
            <person name="Thang M."/>
            <person name="Chan C."/>
        </authorList>
    </citation>
    <scope>NUCLEOTIDE SEQUENCE [LARGE SCALE GENOMIC DNA]</scope>
</reference>
<gene>
    <name evidence="3" type="ORF">PCOR1329_LOCUS39300</name>
</gene>
<dbReference type="Proteomes" id="UP001189429">
    <property type="component" value="Unassembled WGS sequence"/>
</dbReference>
<name>A0ABN9TJY9_9DINO</name>
<dbReference type="InterPro" id="IPR052925">
    <property type="entry name" value="Phage_Integrase-like_Recomb"/>
</dbReference>
<feature type="compositionally biased region" description="Low complexity" evidence="2">
    <location>
        <begin position="287"/>
        <end position="303"/>
    </location>
</feature>
<feature type="non-terminal residue" evidence="3">
    <location>
        <position position="303"/>
    </location>
</feature>
<dbReference type="PANTHER" id="PTHR34605">
    <property type="entry name" value="PHAGE_INTEGRASE DOMAIN-CONTAINING PROTEIN"/>
    <property type="match status" value="1"/>
</dbReference>
<dbReference type="PANTHER" id="PTHR34605:SF3">
    <property type="entry name" value="P CELL-TYPE AGGLUTINATION PROTEIN MAP4-LIKE-RELATED"/>
    <property type="match status" value="1"/>
</dbReference>
<proteinExistence type="predicted"/>
<feature type="region of interest" description="Disordered" evidence="2">
    <location>
        <begin position="273"/>
        <end position="303"/>
    </location>
</feature>
<evidence type="ECO:0000256" key="1">
    <source>
        <dbReference type="ARBA" id="ARBA00023172"/>
    </source>
</evidence>
<sequence length="303" mass="33839">AQGLSPWLPGRDREERLADEEALINFAVLLARVVGGTEGTIKQKLFAVRYAHLVAGYSDPLLHRGRLWSTLAGLKRWQGPETKRKKPVTPALLEWLRGFLQQEAKLPEEDAVVIWAAIVTAFFFLLRASEYLLQDGRSWPFERVLHGEDVEPKKEWKRVASFQDADEMVIYIKGSKTDQLNVGTVRNHYRAGTSLCPIAAMERLQVQHFPTVAGLAAGLSREEIGSHSLRIGGATAMYHVTEDLSRVRRFVRWQSDALHGYLWESHEPMKGISGKMARDTSSLTNPAKDSAPSRAAAGAESAR</sequence>
<feature type="non-terminal residue" evidence="3">
    <location>
        <position position="1"/>
    </location>
</feature>
<keyword evidence="1" id="KW-0233">DNA recombination</keyword>
<accession>A0ABN9TJY9</accession>
<evidence type="ECO:0000313" key="4">
    <source>
        <dbReference type="Proteomes" id="UP001189429"/>
    </source>
</evidence>
<dbReference type="EMBL" id="CAUYUJ010014746">
    <property type="protein sequence ID" value="CAK0845529.1"/>
    <property type="molecule type" value="Genomic_DNA"/>
</dbReference>
<organism evidence="3 4">
    <name type="scientific">Prorocentrum cordatum</name>
    <dbReference type="NCBI Taxonomy" id="2364126"/>
    <lineage>
        <taxon>Eukaryota</taxon>
        <taxon>Sar</taxon>
        <taxon>Alveolata</taxon>
        <taxon>Dinophyceae</taxon>
        <taxon>Prorocentrales</taxon>
        <taxon>Prorocentraceae</taxon>
        <taxon>Prorocentrum</taxon>
    </lineage>
</organism>
<dbReference type="InterPro" id="IPR013762">
    <property type="entry name" value="Integrase-like_cat_sf"/>
</dbReference>
<evidence type="ECO:0008006" key="5">
    <source>
        <dbReference type="Google" id="ProtNLM"/>
    </source>
</evidence>
<evidence type="ECO:0000256" key="2">
    <source>
        <dbReference type="SAM" id="MobiDB-lite"/>
    </source>
</evidence>
<dbReference type="SUPFAM" id="SSF56349">
    <property type="entry name" value="DNA breaking-rejoining enzymes"/>
    <property type="match status" value="1"/>
</dbReference>
<dbReference type="Gene3D" id="1.10.443.10">
    <property type="entry name" value="Intergrase catalytic core"/>
    <property type="match status" value="1"/>
</dbReference>
<keyword evidence="4" id="KW-1185">Reference proteome</keyword>